<dbReference type="Pfam" id="PF00067">
    <property type="entry name" value="p450"/>
    <property type="match status" value="1"/>
</dbReference>
<evidence type="ECO:0000256" key="3">
    <source>
        <dbReference type="ARBA" id="ARBA00022723"/>
    </source>
</evidence>
<dbReference type="RefSeq" id="XP_002501212.1">
    <property type="nucleotide sequence ID" value="XM_002501166.1"/>
</dbReference>
<gene>
    <name evidence="10" type="ORF">MICPUN_57505</name>
</gene>
<reference evidence="10 11" key="1">
    <citation type="journal article" date="2009" name="Science">
        <title>Green evolution and dynamic adaptations revealed by genomes of the marine picoeukaryotes Micromonas.</title>
        <authorList>
            <person name="Worden A.Z."/>
            <person name="Lee J.H."/>
            <person name="Mock T."/>
            <person name="Rouze P."/>
            <person name="Simmons M.P."/>
            <person name="Aerts A.L."/>
            <person name="Allen A.E."/>
            <person name="Cuvelier M.L."/>
            <person name="Derelle E."/>
            <person name="Everett M.V."/>
            <person name="Foulon E."/>
            <person name="Grimwood J."/>
            <person name="Gundlach H."/>
            <person name="Henrissat B."/>
            <person name="Napoli C."/>
            <person name="McDonald S.M."/>
            <person name="Parker M.S."/>
            <person name="Rombauts S."/>
            <person name="Salamov A."/>
            <person name="Von Dassow P."/>
            <person name="Badger J.H."/>
            <person name="Coutinho P.M."/>
            <person name="Demir E."/>
            <person name="Dubchak I."/>
            <person name="Gentemann C."/>
            <person name="Eikrem W."/>
            <person name="Gready J.E."/>
            <person name="John U."/>
            <person name="Lanier W."/>
            <person name="Lindquist E.A."/>
            <person name="Lucas S."/>
            <person name="Mayer K.F."/>
            <person name="Moreau H."/>
            <person name="Not F."/>
            <person name="Otillar R."/>
            <person name="Panaud O."/>
            <person name="Pangilinan J."/>
            <person name="Paulsen I."/>
            <person name="Piegu B."/>
            <person name="Poliakov A."/>
            <person name="Robbens S."/>
            <person name="Schmutz J."/>
            <person name="Toulza E."/>
            <person name="Wyss T."/>
            <person name="Zelensky A."/>
            <person name="Zhou K."/>
            <person name="Armbrust E.V."/>
            <person name="Bhattacharya D."/>
            <person name="Goodenough U.W."/>
            <person name="Van de Peer Y."/>
            <person name="Grigoriev I.V."/>
        </authorList>
    </citation>
    <scope>NUCLEOTIDE SEQUENCE [LARGE SCALE GENOMIC DNA]</scope>
    <source>
        <strain evidence="11">RCC299 / NOUM17</strain>
    </source>
</reference>
<evidence type="ECO:0000313" key="11">
    <source>
        <dbReference type="Proteomes" id="UP000002009"/>
    </source>
</evidence>
<dbReference type="PANTHER" id="PTHR24291">
    <property type="entry name" value="CYTOCHROME P450 FAMILY 4"/>
    <property type="match status" value="1"/>
</dbReference>
<dbReference type="Gene3D" id="1.10.630.10">
    <property type="entry name" value="Cytochrome P450"/>
    <property type="match status" value="1"/>
</dbReference>
<keyword evidence="5 7" id="KW-0408">Iron</keyword>
<evidence type="ECO:0000256" key="8">
    <source>
        <dbReference type="RuleBase" id="RU000461"/>
    </source>
</evidence>
<evidence type="ECO:0000313" key="10">
    <source>
        <dbReference type="EMBL" id="ACO62470.1"/>
    </source>
</evidence>
<dbReference type="InterPro" id="IPR050196">
    <property type="entry name" value="Cytochrome_P450_Monoox"/>
</dbReference>
<dbReference type="InParanoid" id="C1E584"/>
<dbReference type="InterPro" id="IPR001128">
    <property type="entry name" value="Cyt_P450"/>
</dbReference>
<dbReference type="AlphaFoldDB" id="C1E584"/>
<sequence length="673" mass="74316">MMLATPRLSAATSAGPSSRRVSGSNRLVRRFTTRRAAVVRRVAADRENESSDAVTSRDLVDLSCGAPPCDDVVHEVPADVPTPVEAGKSGDCPYTAAKDAVSSLLPGQRMRNKMPEGGPVMLPSNAFFKSLLKAGSSPVGMPEAMLEWVNMTGHETVGIKNAVGPMCVSTVDPDIVEYVCHTNAKNYRLRMLPDAFRYVIKNKGITGSDGAYNREHRLMCQKPFMNSFSLDQFSRTVEERVGLLCDAWAKAAARTDEGNLAIDIDDHSQRLTLDIVTSLAFNMDFKQVEGIDAQLNGGEEEWRKRSSGGDLDYDIIDKVLHAYNNTSEIMGELFITPVPILKLQNLLGIGRVRELREGYAVLEDVGINHIIGRRRKELEENKQRGDNEDYCLLDVLLKATDADGNPLPKEDVWGDVNDIMAAGHRTTASNLTVNLHHLARLPEVQRKVEQEVAALGGRAPTFRDVQEGRLQYTQRVVKESLRKYAPINLFPRVVEGDDTLPTGHEVKQGDFILLSSWAMGRNPRVWDKPDEFNPDRFTEESLRQNAERLAKESCGPDATEEELRLQMERMSRRILAGRDFTYTPFGSGPRSCIGGTFALLATTVALATVVQRFKWSTVATKDPGFEIPFLYDTTITFPKGVHVTATPRAVPLGAERGSESQAGVGEESMAPAR</sequence>
<name>C1E584_MICCC</name>
<dbReference type="GO" id="GO:0016705">
    <property type="term" value="F:oxidoreductase activity, acting on paired donors, with incorporation or reduction of molecular oxygen"/>
    <property type="evidence" value="ECO:0007669"/>
    <property type="project" value="InterPro"/>
</dbReference>
<dbReference type="InterPro" id="IPR017972">
    <property type="entry name" value="Cyt_P450_CS"/>
</dbReference>
<dbReference type="OrthoDB" id="497030at2759"/>
<dbReference type="InterPro" id="IPR036396">
    <property type="entry name" value="Cyt_P450_sf"/>
</dbReference>
<comment type="similarity">
    <text evidence="1 8">Belongs to the cytochrome P450 family.</text>
</comment>
<feature type="region of interest" description="Disordered" evidence="9">
    <location>
        <begin position="650"/>
        <end position="673"/>
    </location>
</feature>
<dbReference type="InterPro" id="IPR002401">
    <property type="entry name" value="Cyt_P450_E_grp-I"/>
</dbReference>
<evidence type="ECO:0000256" key="7">
    <source>
        <dbReference type="PIRSR" id="PIRSR602401-1"/>
    </source>
</evidence>
<organism evidence="10 11">
    <name type="scientific">Micromonas commoda (strain RCC299 / NOUM17 / CCMP2709)</name>
    <name type="common">Picoplanktonic green alga</name>
    <dbReference type="NCBI Taxonomy" id="296587"/>
    <lineage>
        <taxon>Eukaryota</taxon>
        <taxon>Viridiplantae</taxon>
        <taxon>Chlorophyta</taxon>
        <taxon>Mamiellophyceae</taxon>
        <taxon>Mamiellales</taxon>
        <taxon>Mamiellaceae</taxon>
        <taxon>Micromonas</taxon>
    </lineage>
</organism>
<dbReference type="PRINTS" id="PR00463">
    <property type="entry name" value="EP450I"/>
</dbReference>
<dbReference type="EMBL" id="CP001325">
    <property type="protein sequence ID" value="ACO62470.1"/>
    <property type="molecule type" value="Genomic_DNA"/>
</dbReference>
<dbReference type="SUPFAM" id="SSF48264">
    <property type="entry name" value="Cytochrome P450"/>
    <property type="match status" value="1"/>
</dbReference>
<evidence type="ECO:0000256" key="4">
    <source>
        <dbReference type="ARBA" id="ARBA00023002"/>
    </source>
</evidence>
<dbReference type="GO" id="GO:0004497">
    <property type="term" value="F:monooxygenase activity"/>
    <property type="evidence" value="ECO:0007669"/>
    <property type="project" value="UniProtKB-KW"/>
</dbReference>
<evidence type="ECO:0000256" key="1">
    <source>
        <dbReference type="ARBA" id="ARBA00010617"/>
    </source>
</evidence>
<comment type="cofactor">
    <cofactor evidence="7">
        <name>heme</name>
        <dbReference type="ChEBI" id="CHEBI:30413"/>
    </cofactor>
</comment>
<evidence type="ECO:0000256" key="9">
    <source>
        <dbReference type="SAM" id="MobiDB-lite"/>
    </source>
</evidence>
<evidence type="ECO:0000256" key="6">
    <source>
        <dbReference type="ARBA" id="ARBA00023033"/>
    </source>
</evidence>
<dbReference type="Proteomes" id="UP000002009">
    <property type="component" value="Chromosome 4"/>
</dbReference>
<dbReference type="eggNOG" id="KOG0157">
    <property type="taxonomic scope" value="Eukaryota"/>
</dbReference>
<keyword evidence="6 8" id="KW-0503">Monooxygenase</keyword>
<proteinExistence type="inferred from homology"/>
<dbReference type="GO" id="GO:0005506">
    <property type="term" value="F:iron ion binding"/>
    <property type="evidence" value="ECO:0007669"/>
    <property type="project" value="InterPro"/>
</dbReference>
<keyword evidence="4 8" id="KW-0560">Oxidoreductase</keyword>
<keyword evidence="3 7" id="KW-0479">Metal-binding</keyword>
<dbReference type="PANTHER" id="PTHR24291:SF50">
    <property type="entry name" value="BIFUNCTIONAL ALBAFLAVENONE MONOOXYGENASE_TERPENE SYNTHASE"/>
    <property type="match status" value="1"/>
</dbReference>
<dbReference type="PRINTS" id="PR00385">
    <property type="entry name" value="P450"/>
</dbReference>
<feature type="region of interest" description="Disordered" evidence="9">
    <location>
        <begin position="1"/>
        <end position="25"/>
    </location>
</feature>
<keyword evidence="11" id="KW-1185">Reference proteome</keyword>
<feature type="compositionally biased region" description="Polar residues" evidence="9">
    <location>
        <begin position="10"/>
        <end position="25"/>
    </location>
</feature>
<dbReference type="GeneID" id="8242875"/>
<accession>C1E584</accession>
<dbReference type="GO" id="GO:0020037">
    <property type="term" value="F:heme binding"/>
    <property type="evidence" value="ECO:0007669"/>
    <property type="project" value="InterPro"/>
</dbReference>
<dbReference type="STRING" id="296587.C1E584"/>
<dbReference type="OMA" id="ITTDHER"/>
<dbReference type="KEGG" id="mis:MICPUN_57505"/>
<feature type="binding site" description="axial binding residue" evidence="7">
    <location>
        <position position="592"/>
    </location>
    <ligand>
        <name>heme</name>
        <dbReference type="ChEBI" id="CHEBI:30413"/>
    </ligand>
    <ligandPart>
        <name>Fe</name>
        <dbReference type="ChEBI" id="CHEBI:18248"/>
    </ligandPart>
</feature>
<evidence type="ECO:0000256" key="5">
    <source>
        <dbReference type="ARBA" id="ARBA00023004"/>
    </source>
</evidence>
<protein>
    <submittedName>
        <fullName evidence="10">Cytochrome P450</fullName>
    </submittedName>
</protein>
<dbReference type="PROSITE" id="PS00086">
    <property type="entry name" value="CYTOCHROME_P450"/>
    <property type="match status" value="1"/>
</dbReference>
<keyword evidence="2 7" id="KW-0349">Heme</keyword>
<evidence type="ECO:0000256" key="2">
    <source>
        <dbReference type="ARBA" id="ARBA00022617"/>
    </source>
</evidence>